<reference evidence="9" key="1">
    <citation type="submission" date="2018-06" db="EMBL/GenBank/DDBJ databases">
        <authorList>
            <person name="Zhirakovskaya E."/>
        </authorList>
    </citation>
    <scope>NUCLEOTIDE SEQUENCE</scope>
</reference>
<keyword evidence="3" id="KW-0677">Repeat</keyword>
<accession>A0A3B1ALA5</accession>
<proteinExistence type="inferred from homology"/>
<keyword evidence="6" id="KW-0511">Multifunctional enzyme</keyword>
<dbReference type="CDD" id="cd04899">
    <property type="entry name" value="ACT_ACR-UUR-like_2"/>
    <property type="match status" value="1"/>
</dbReference>
<feature type="domain" description="ACT" evidence="7">
    <location>
        <begin position="332"/>
        <end position="413"/>
    </location>
</feature>
<evidence type="ECO:0000256" key="1">
    <source>
        <dbReference type="ARBA" id="ARBA00022679"/>
    </source>
</evidence>
<keyword evidence="2 9" id="KW-0548">Nucleotidyltransferase</keyword>
<keyword evidence="1 9" id="KW-0808">Transferase</keyword>
<gene>
    <name evidence="9" type="ORF">MNBD_ALPHA03-387</name>
</gene>
<feature type="non-terminal residue" evidence="9">
    <location>
        <position position="1"/>
    </location>
</feature>
<dbReference type="EMBL" id="UOFW01000097">
    <property type="protein sequence ID" value="VAX04542.1"/>
    <property type="molecule type" value="Genomic_DNA"/>
</dbReference>
<sequence length="523" mass="58247">NLVLLFKLAGDNNLDLHPDAFQLANRSLRLIGRDMRRDKRANAIFLDILTNSERPVFLLRKMNECGVLGRFIPAFRRIVAMMQFNMYHHFTVDEHLLRTVGTLAKINNGKLADEHPMSHALLPDIKDKVPLYVAAFLHDIAKGRKEDHSIAGAKIARKLCPRLGLSKSQTEMVSWLILEHLTMSNTAQSRDLSDRKTIENFAAKVQTMDRLRHLLILTVCDTRAVGPGVWNGWKGQLLRTLYEETEPLLTGGFSHRDRSARVEEAKHILANKLPHWPAEQISRVLALPYVTYFLSTDPDAQPRHMQFIANADEAKSIFAFDIHAKEFEGITEISILAPDHPHLLSTIAGVCASANANIAGAQIHTLRDGRAFDTILINREFEGNEDEMRRANSIGAMIGEMLSGTSKQRPESSASKSLHSRQSAFDVESKVMIDNGLSNKFSVIEVEGLDRHGLLADLAQELSSLNLDIGSAHIVTFGEKAVDTFYVTDLTGLKITDGPRKQKISAALLKILDAKANHDKVAA</sequence>
<dbReference type="InterPro" id="IPR006674">
    <property type="entry name" value="HD_domain"/>
</dbReference>
<feature type="domain" description="HD" evidence="8">
    <location>
        <begin position="92"/>
        <end position="214"/>
    </location>
</feature>
<dbReference type="GO" id="GO:0016787">
    <property type="term" value="F:hydrolase activity"/>
    <property type="evidence" value="ECO:0007669"/>
    <property type="project" value="UniProtKB-KW"/>
</dbReference>
<dbReference type="SMART" id="SM00471">
    <property type="entry name" value="HDc"/>
    <property type="match status" value="1"/>
</dbReference>
<dbReference type="PANTHER" id="PTHR47320:SF1">
    <property type="entry name" value="BIFUNCTIONAL URIDYLYLTRANSFERASE_URIDYLYL-REMOVING ENZYME"/>
    <property type="match status" value="1"/>
</dbReference>
<dbReference type="InterPro" id="IPR002912">
    <property type="entry name" value="ACT_dom"/>
</dbReference>
<evidence type="ECO:0000256" key="4">
    <source>
        <dbReference type="ARBA" id="ARBA00022801"/>
    </source>
</evidence>
<dbReference type="GO" id="GO:0008773">
    <property type="term" value="F:[protein-PII] uridylyltransferase activity"/>
    <property type="evidence" value="ECO:0007669"/>
    <property type="project" value="UniProtKB-EC"/>
</dbReference>
<dbReference type="CDD" id="cd00077">
    <property type="entry name" value="HDc"/>
    <property type="match status" value="1"/>
</dbReference>
<dbReference type="PROSITE" id="PS51671">
    <property type="entry name" value="ACT"/>
    <property type="match status" value="2"/>
</dbReference>
<evidence type="ECO:0000256" key="3">
    <source>
        <dbReference type="ARBA" id="ARBA00022737"/>
    </source>
</evidence>
<dbReference type="CDD" id="cd04900">
    <property type="entry name" value="ACT_UUR-like_1"/>
    <property type="match status" value="1"/>
</dbReference>
<keyword evidence="5" id="KW-0460">Magnesium</keyword>
<protein>
    <submittedName>
        <fullName evidence="9">[Protein-PII] uridylyltransferase / [Protein-PII]-UMP uridylyl-removing enzyme</fullName>
        <ecNumber evidence="9">2.7.7.59</ecNumber>
    </submittedName>
</protein>
<evidence type="ECO:0000256" key="6">
    <source>
        <dbReference type="ARBA" id="ARBA00023268"/>
    </source>
</evidence>
<keyword evidence="4" id="KW-0378">Hydrolase</keyword>
<name>A0A3B1ALA5_9ZZZZ</name>
<dbReference type="InterPro" id="IPR003607">
    <property type="entry name" value="HD/PDEase_dom"/>
</dbReference>
<dbReference type="AlphaFoldDB" id="A0A3B1ALA5"/>
<evidence type="ECO:0000259" key="8">
    <source>
        <dbReference type="PROSITE" id="PS51831"/>
    </source>
</evidence>
<dbReference type="NCBIfam" id="TIGR01693">
    <property type="entry name" value="UTase_glnD"/>
    <property type="match status" value="1"/>
</dbReference>
<dbReference type="SUPFAM" id="SSF55021">
    <property type="entry name" value="ACT-like"/>
    <property type="match status" value="2"/>
</dbReference>
<dbReference type="EC" id="2.7.7.59" evidence="9"/>
<dbReference type="Gene3D" id="1.10.3090.10">
    <property type="entry name" value="cca-adding enzyme, domain 2"/>
    <property type="match status" value="1"/>
</dbReference>
<dbReference type="SUPFAM" id="SSF109604">
    <property type="entry name" value="HD-domain/PDEase-like"/>
    <property type="match status" value="1"/>
</dbReference>
<organism evidence="9">
    <name type="scientific">hydrothermal vent metagenome</name>
    <dbReference type="NCBI Taxonomy" id="652676"/>
    <lineage>
        <taxon>unclassified sequences</taxon>
        <taxon>metagenomes</taxon>
        <taxon>ecological metagenomes</taxon>
    </lineage>
</organism>
<evidence type="ECO:0000259" key="7">
    <source>
        <dbReference type="PROSITE" id="PS51671"/>
    </source>
</evidence>
<dbReference type="PANTHER" id="PTHR47320">
    <property type="entry name" value="BIFUNCTIONAL URIDYLYLTRANSFERASE/URIDYLYL-REMOVING ENZYME"/>
    <property type="match status" value="1"/>
</dbReference>
<dbReference type="PROSITE" id="PS51831">
    <property type="entry name" value="HD"/>
    <property type="match status" value="1"/>
</dbReference>
<dbReference type="Pfam" id="PF01842">
    <property type="entry name" value="ACT"/>
    <property type="match status" value="1"/>
</dbReference>
<evidence type="ECO:0000313" key="9">
    <source>
        <dbReference type="EMBL" id="VAX04542.1"/>
    </source>
</evidence>
<evidence type="ECO:0000256" key="5">
    <source>
        <dbReference type="ARBA" id="ARBA00022842"/>
    </source>
</evidence>
<dbReference type="InterPro" id="IPR045865">
    <property type="entry name" value="ACT-like_dom_sf"/>
</dbReference>
<feature type="domain" description="ACT" evidence="7">
    <location>
        <begin position="443"/>
        <end position="523"/>
    </location>
</feature>
<evidence type="ECO:0000256" key="2">
    <source>
        <dbReference type="ARBA" id="ARBA00022695"/>
    </source>
</evidence>
<dbReference type="HAMAP" id="MF_00277">
    <property type="entry name" value="PII_uridylyl_transf"/>
    <property type="match status" value="1"/>
</dbReference>
<dbReference type="InterPro" id="IPR010043">
    <property type="entry name" value="UTase/UR"/>
</dbReference>
<dbReference type="Pfam" id="PF01966">
    <property type="entry name" value="HD"/>
    <property type="match status" value="1"/>
</dbReference>